<gene>
    <name evidence="1" type="ORF">BD626DRAFT_182131</name>
</gene>
<evidence type="ECO:0000313" key="1">
    <source>
        <dbReference type="EMBL" id="TRM58672.1"/>
    </source>
</evidence>
<evidence type="ECO:0000313" key="2">
    <source>
        <dbReference type="Proteomes" id="UP000320762"/>
    </source>
</evidence>
<comment type="caution">
    <text evidence="1">The sequence shown here is derived from an EMBL/GenBank/DDBJ whole genome shotgun (WGS) entry which is preliminary data.</text>
</comment>
<accession>A0A550C1I8</accession>
<reference evidence="1 2" key="1">
    <citation type="journal article" date="2019" name="New Phytol.">
        <title>Comparative genomics reveals unique wood-decay strategies and fruiting body development in the Schizophyllaceae.</title>
        <authorList>
            <person name="Almasi E."/>
            <person name="Sahu N."/>
            <person name="Krizsan K."/>
            <person name="Balint B."/>
            <person name="Kovacs G.M."/>
            <person name="Kiss B."/>
            <person name="Cseklye J."/>
            <person name="Drula E."/>
            <person name="Henrissat B."/>
            <person name="Nagy I."/>
            <person name="Chovatia M."/>
            <person name="Adam C."/>
            <person name="LaButti K."/>
            <person name="Lipzen A."/>
            <person name="Riley R."/>
            <person name="Grigoriev I.V."/>
            <person name="Nagy L.G."/>
        </authorList>
    </citation>
    <scope>NUCLEOTIDE SEQUENCE [LARGE SCALE GENOMIC DNA]</scope>
    <source>
        <strain evidence="1 2">NL-1724</strain>
    </source>
</reference>
<organism evidence="1 2">
    <name type="scientific">Schizophyllum amplum</name>
    <dbReference type="NCBI Taxonomy" id="97359"/>
    <lineage>
        <taxon>Eukaryota</taxon>
        <taxon>Fungi</taxon>
        <taxon>Dikarya</taxon>
        <taxon>Basidiomycota</taxon>
        <taxon>Agaricomycotina</taxon>
        <taxon>Agaricomycetes</taxon>
        <taxon>Agaricomycetidae</taxon>
        <taxon>Agaricales</taxon>
        <taxon>Schizophyllaceae</taxon>
        <taxon>Schizophyllum</taxon>
    </lineage>
</organism>
<name>A0A550C1I8_9AGAR</name>
<dbReference type="EMBL" id="VDMD01000034">
    <property type="protein sequence ID" value="TRM58672.1"/>
    <property type="molecule type" value="Genomic_DNA"/>
</dbReference>
<keyword evidence="2" id="KW-1185">Reference proteome</keyword>
<sequence>MSAIEMRFRRAYMPCRLWAHCIMACPLWRTCAQHSPPRGELVLLRLTRDGFGLYLLWYVGDPKPADTDTTRRYCSTGTCR</sequence>
<dbReference type="Proteomes" id="UP000320762">
    <property type="component" value="Unassembled WGS sequence"/>
</dbReference>
<protein>
    <submittedName>
        <fullName evidence="1">Uncharacterized protein</fullName>
    </submittedName>
</protein>
<dbReference type="AlphaFoldDB" id="A0A550C1I8"/>
<proteinExistence type="predicted"/>